<dbReference type="AlphaFoldDB" id="A0A1N7EK72"/>
<keyword evidence="1" id="KW-0472">Membrane</keyword>
<evidence type="ECO:0000313" key="2">
    <source>
        <dbReference type="EMBL" id="SIR88454.1"/>
    </source>
</evidence>
<accession>A0A1N7EK72</accession>
<evidence type="ECO:0000313" key="3">
    <source>
        <dbReference type="Proteomes" id="UP000185687"/>
    </source>
</evidence>
<keyword evidence="3" id="KW-1185">Reference proteome</keyword>
<dbReference type="EMBL" id="FTNP01000004">
    <property type="protein sequence ID" value="SIR88454.1"/>
    <property type="molecule type" value="Genomic_DNA"/>
</dbReference>
<dbReference type="GeneID" id="30957375"/>
<keyword evidence="1" id="KW-0812">Transmembrane</keyword>
<dbReference type="Proteomes" id="UP000185687">
    <property type="component" value="Unassembled WGS sequence"/>
</dbReference>
<dbReference type="RefSeq" id="WP_139327030.1">
    <property type="nucleotide sequence ID" value="NZ_CP019327.1"/>
</dbReference>
<keyword evidence="1" id="KW-1133">Transmembrane helix</keyword>
<feature type="transmembrane region" description="Helical" evidence="1">
    <location>
        <begin position="12"/>
        <end position="34"/>
    </location>
</feature>
<gene>
    <name evidence="2" type="ORF">SAMN05421809_2648</name>
</gene>
<dbReference type="OrthoDB" id="373586at2157"/>
<organism evidence="2 3">
    <name type="scientific">Natronorubrum daqingense</name>
    <dbReference type="NCBI Taxonomy" id="588898"/>
    <lineage>
        <taxon>Archaea</taxon>
        <taxon>Methanobacteriati</taxon>
        <taxon>Methanobacteriota</taxon>
        <taxon>Stenosarchaea group</taxon>
        <taxon>Halobacteria</taxon>
        <taxon>Halobacteriales</taxon>
        <taxon>Natrialbaceae</taxon>
        <taxon>Natronorubrum</taxon>
    </lineage>
</organism>
<feature type="transmembrane region" description="Helical" evidence="1">
    <location>
        <begin position="40"/>
        <end position="62"/>
    </location>
</feature>
<reference evidence="2 3" key="1">
    <citation type="submission" date="2017-01" db="EMBL/GenBank/DDBJ databases">
        <authorList>
            <person name="Mah S.A."/>
            <person name="Swanson W.J."/>
            <person name="Moy G.W."/>
            <person name="Vacquier V.D."/>
        </authorList>
    </citation>
    <scope>NUCLEOTIDE SEQUENCE [LARGE SCALE GENOMIC DNA]</scope>
    <source>
        <strain evidence="2 3">CGMCC 1.8909</strain>
    </source>
</reference>
<sequence length="180" mass="20074">MESDFVNPYFKNFLSGSVAIWFLGSIISLVLFSINVILGFLSSIIVGLGISYFLFFTIATMCEDLIDKKANHDEIVGNHDEILSDSREDELDSTEGADKPEVVGELNHSVVENSNIISIPDEDVSIFEVTDEERSGEFILQNGSIRVASPMYQRKFGEEWVAEAKEYLASEISDKNNGTF</sequence>
<evidence type="ECO:0000256" key="1">
    <source>
        <dbReference type="SAM" id="Phobius"/>
    </source>
</evidence>
<protein>
    <submittedName>
        <fullName evidence="2">Uncharacterized protein</fullName>
    </submittedName>
</protein>
<name>A0A1N7EK72_9EURY</name>
<proteinExistence type="predicted"/>